<evidence type="ECO:0000313" key="1">
    <source>
        <dbReference type="EMBL" id="KAF9677304.1"/>
    </source>
</evidence>
<accession>A0A835JXN0</accession>
<protein>
    <submittedName>
        <fullName evidence="1">Uncharacterized protein</fullName>
    </submittedName>
</protein>
<gene>
    <name evidence="1" type="ORF">SADUNF_Sadunf08G0094000</name>
</gene>
<dbReference type="Proteomes" id="UP000657918">
    <property type="component" value="Chromosome 8"/>
</dbReference>
<comment type="caution">
    <text evidence="1">The sequence shown here is derived from an EMBL/GenBank/DDBJ whole genome shotgun (WGS) entry which is preliminary data.</text>
</comment>
<sequence length="160" mass="18022">MAPPVKFDSAKKSVTLFMPVGVFYNGSSFKPWLEKRYAHAWEIIPREKRLANLIGALNKSQKPLSIKCEDAIYNRGYGKNYDPSIRFSSPICELTRLLSSSKAFMLSASKPPLAIRFSGNRAPERFFGNIAPERVCDYPGSTIKCPSNHHLDDLQLNVQI</sequence>
<reference evidence="1 2" key="1">
    <citation type="submission" date="2020-10" db="EMBL/GenBank/DDBJ databases">
        <title>Plant Genome Project.</title>
        <authorList>
            <person name="Zhang R.-G."/>
        </authorList>
    </citation>
    <scope>NUCLEOTIDE SEQUENCE [LARGE SCALE GENOMIC DNA]</scope>
    <source>
        <strain evidence="1">FAFU-HL-1</strain>
        <tissue evidence="1">Leaf</tissue>
    </source>
</reference>
<proteinExistence type="predicted"/>
<dbReference type="EMBL" id="JADGMS010000008">
    <property type="protein sequence ID" value="KAF9677304.1"/>
    <property type="molecule type" value="Genomic_DNA"/>
</dbReference>
<keyword evidence="2" id="KW-1185">Reference proteome</keyword>
<evidence type="ECO:0000313" key="2">
    <source>
        <dbReference type="Proteomes" id="UP000657918"/>
    </source>
</evidence>
<organism evidence="1 2">
    <name type="scientific">Salix dunnii</name>
    <dbReference type="NCBI Taxonomy" id="1413687"/>
    <lineage>
        <taxon>Eukaryota</taxon>
        <taxon>Viridiplantae</taxon>
        <taxon>Streptophyta</taxon>
        <taxon>Embryophyta</taxon>
        <taxon>Tracheophyta</taxon>
        <taxon>Spermatophyta</taxon>
        <taxon>Magnoliopsida</taxon>
        <taxon>eudicotyledons</taxon>
        <taxon>Gunneridae</taxon>
        <taxon>Pentapetalae</taxon>
        <taxon>rosids</taxon>
        <taxon>fabids</taxon>
        <taxon>Malpighiales</taxon>
        <taxon>Salicaceae</taxon>
        <taxon>Saliceae</taxon>
        <taxon>Salix</taxon>
    </lineage>
</organism>
<dbReference type="AlphaFoldDB" id="A0A835JXN0"/>
<name>A0A835JXN0_9ROSI</name>